<dbReference type="InParanoid" id="A0A7J8CZI5"/>
<accession>A0A7J8CZI5</accession>
<keyword evidence="3" id="KW-1185">Reference proteome</keyword>
<dbReference type="EMBL" id="JACASF010000019">
    <property type="protein sequence ID" value="KAF6416317.1"/>
    <property type="molecule type" value="Genomic_DNA"/>
</dbReference>
<dbReference type="AlphaFoldDB" id="A0A7J8CZI5"/>
<evidence type="ECO:0000256" key="1">
    <source>
        <dbReference type="SAM" id="MobiDB-lite"/>
    </source>
</evidence>
<dbReference type="Proteomes" id="UP000550707">
    <property type="component" value="Unassembled WGS sequence"/>
</dbReference>
<proteinExistence type="predicted"/>
<feature type="region of interest" description="Disordered" evidence="1">
    <location>
        <begin position="104"/>
        <end position="130"/>
    </location>
</feature>
<reference evidence="2 3" key="1">
    <citation type="journal article" date="2020" name="Nature">
        <title>Six reference-quality genomes reveal evolution of bat adaptations.</title>
        <authorList>
            <person name="Jebb D."/>
            <person name="Huang Z."/>
            <person name="Pippel M."/>
            <person name="Hughes G.M."/>
            <person name="Lavrichenko K."/>
            <person name="Devanna P."/>
            <person name="Winkler S."/>
            <person name="Jermiin L.S."/>
            <person name="Skirmuntt E.C."/>
            <person name="Katzourakis A."/>
            <person name="Burkitt-Gray L."/>
            <person name="Ray D.A."/>
            <person name="Sullivan K.A.M."/>
            <person name="Roscito J.G."/>
            <person name="Kirilenko B.M."/>
            <person name="Davalos L.M."/>
            <person name="Corthals A.P."/>
            <person name="Power M.L."/>
            <person name="Jones G."/>
            <person name="Ransome R.D."/>
            <person name="Dechmann D.K.N."/>
            <person name="Locatelli A.G."/>
            <person name="Puechmaille S.J."/>
            <person name="Fedrigo O."/>
            <person name="Jarvis E.D."/>
            <person name="Hiller M."/>
            <person name="Vernes S.C."/>
            <person name="Myers E.W."/>
            <person name="Teeling E.C."/>
        </authorList>
    </citation>
    <scope>NUCLEOTIDE SEQUENCE [LARGE SCALE GENOMIC DNA]</scope>
    <source>
        <strain evidence="2">MMolMol1</strain>
        <tissue evidence="2">Muscle</tissue>
    </source>
</reference>
<feature type="compositionally biased region" description="Pro residues" evidence="1">
    <location>
        <begin position="115"/>
        <end position="124"/>
    </location>
</feature>
<protein>
    <submittedName>
        <fullName evidence="2">Uncharacterized protein</fullName>
    </submittedName>
</protein>
<name>A0A7J8CZI5_MOLMO</name>
<gene>
    <name evidence="2" type="ORF">HJG59_009559</name>
</gene>
<evidence type="ECO:0000313" key="2">
    <source>
        <dbReference type="EMBL" id="KAF6416317.1"/>
    </source>
</evidence>
<evidence type="ECO:0000313" key="3">
    <source>
        <dbReference type="Proteomes" id="UP000550707"/>
    </source>
</evidence>
<sequence>MNKKTFQFFFIKTCVSCPGWFGSAVGASACRLLGLVPSRGMYQNKQTNKQKNQKTCVSWFGSEMQLPLCEPPCGGRGSGLQTRFPLGFASCPLFPPPWDSPWTSAGQLTLSAPDTSPPLPPPLVQLPAGRGLHPRSVTAW</sequence>
<dbReference type="PROSITE" id="PS51257">
    <property type="entry name" value="PROKAR_LIPOPROTEIN"/>
    <property type="match status" value="1"/>
</dbReference>
<comment type="caution">
    <text evidence="2">The sequence shown here is derived from an EMBL/GenBank/DDBJ whole genome shotgun (WGS) entry which is preliminary data.</text>
</comment>
<organism evidence="2 3">
    <name type="scientific">Molossus molossus</name>
    <name type="common">Pallas' mastiff bat</name>
    <name type="synonym">Vespertilio molossus</name>
    <dbReference type="NCBI Taxonomy" id="27622"/>
    <lineage>
        <taxon>Eukaryota</taxon>
        <taxon>Metazoa</taxon>
        <taxon>Chordata</taxon>
        <taxon>Craniata</taxon>
        <taxon>Vertebrata</taxon>
        <taxon>Euteleostomi</taxon>
        <taxon>Mammalia</taxon>
        <taxon>Eutheria</taxon>
        <taxon>Laurasiatheria</taxon>
        <taxon>Chiroptera</taxon>
        <taxon>Yangochiroptera</taxon>
        <taxon>Molossidae</taxon>
        <taxon>Molossus</taxon>
    </lineage>
</organism>